<dbReference type="EMBL" id="CP111015">
    <property type="protein sequence ID" value="WAR02664.1"/>
    <property type="molecule type" value="Genomic_DNA"/>
</dbReference>
<feature type="transmembrane region" description="Helical" evidence="9">
    <location>
        <begin position="120"/>
        <end position="142"/>
    </location>
</feature>
<feature type="transmembrane region" description="Helical" evidence="9">
    <location>
        <begin position="252"/>
        <end position="269"/>
    </location>
</feature>
<evidence type="ECO:0000256" key="6">
    <source>
        <dbReference type="ARBA" id="ARBA00023170"/>
    </source>
</evidence>
<keyword evidence="6 8" id="KW-0675">Receptor</keyword>
<evidence type="ECO:0000256" key="4">
    <source>
        <dbReference type="ARBA" id="ARBA00023040"/>
    </source>
</evidence>
<protein>
    <submittedName>
        <fullName evidence="11">NPSR1-like protein</fullName>
    </submittedName>
</protein>
<evidence type="ECO:0000313" key="12">
    <source>
        <dbReference type="Proteomes" id="UP001164746"/>
    </source>
</evidence>
<keyword evidence="2 8" id="KW-0812">Transmembrane</keyword>
<comment type="subcellular location">
    <subcellularLocation>
        <location evidence="1">Membrane</location>
        <topology evidence="1">Multi-pass membrane protein</topology>
    </subcellularLocation>
</comment>
<dbReference type="Pfam" id="PF00001">
    <property type="entry name" value="7tm_1"/>
    <property type="match status" value="1"/>
</dbReference>
<feature type="transmembrane region" description="Helical" evidence="9">
    <location>
        <begin position="216"/>
        <end position="232"/>
    </location>
</feature>
<sequence length="291" mass="33186">VMDKAIAVTCFSMAVIIVGLNGLVIITLSRQKENNRLHFFIRHLAIADILVGLIAVAGDAVNIGILHAEWLAGDVMCRLHRYACYVILIVSNNLLIGMSVDRFLAVKYPLRQITGGYMPYRTIIIGCWVLGLALPTWLIPFVGTEYNTKYSKVFCNVMLRTESQWKAFVWSTLTGVFFLPLVAISVCYIGISIVVWQRWKEGQRLTEVKDKSQKQAFFVCWLPATLIYLLDVHRLNSLDNTTKRMLERLYPLNSLCNPLIFIMFNTKLFSWRKTNTPARDYDSMGTQMTAT</sequence>
<evidence type="ECO:0000256" key="1">
    <source>
        <dbReference type="ARBA" id="ARBA00004141"/>
    </source>
</evidence>
<feature type="transmembrane region" description="Helical" evidence="9">
    <location>
        <begin position="168"/>
        <end position="196"/>
    </location>
</feature>
<dbReference type="SUPFAM" id="SSF81321">
    <property type="entry name" value="Family A G protein-coupled receptor-like"/>
    <property type="match status" value="1"/>
</dbReference>
<dbReference type="PANTHER" id="PTHR24238">
    <property type="entry name" value="G-PROTEIN COUPLED RECEPTOR"/>
    <property type="match status" value="1"/>
</dbReference>
<dbReference type="PROSITE" id="PS50262">
    <property type="entry name" value="G_PROTEIN_RECEP_F1_2"/>
    <property type="match status" value="1"/>
</dbReference>
<feature type="transmembrane region" description="Helical" evidence="9">
    <location>
        <begin position="40"/>
        <end position="67"/>
    </location>
</feature>
<feature type="transmembrane region" description="Helical" evidence="9">
    <location>
        <begin position="6"/>
        <end position="28"/>
    </location>
</feature>
<evidence type="ECO:0000313" key="11">
    <source>
        <dbReference type="EMBL" id="WAR02664.1"/>
    </source>
</evidence>
<keyword evidence="5 9" id="KW-0472">Membrane</keyword>
<dbReference type="InterPro" id="IPR000276">
    <property type="entry name" value="GPCR_Rhodpsn"/>
</dbReference>
<proteinExistence type="inferred from homology"/>
<organism evidence="11 12">
    <name type="scientific">Mya arenaria</name>
    <name type="common">Soft-shell clam</name>
    <dbReference type="NCBI Taxonomy" id="6604"/>
    <lineage>
        <taxon>Eukaryota</taxon>
        <taxon>Metazoa</taxon>
        <taxon>Spiralia</taxon>
        <taxon>Lophotrochozoa</taxon>
        <taxon>Mollusca</taxon>
        <taxon>Bivalvia</taxon>
        <taxon>Autobranchia</taxon>
        <taxon>Heteroconchia</taxon>
        <taxon>Euheterodonta</taxon>
        <taxon>Imparidentia</taxon>
        <taxon>Neoheterodontei</taxon>
        <taxon>Myida</taxon>
        <taxon>Myoidea</taxon>
        <taxon>Myidae</taxon>
        <taxon>Mya</taxon>
    </lineage>
</organism>
<dbReference type="PANTHER" id="PTHR24238:SF57">
    <property type="entry name" value="G-PROTEIN COUPLED RECEPTOR 83"/>
    <property type="match status" value="1"/>
</dbReference>
<keyword evidence="7 8" id="KW-0807">Transducer</keyword>
<dbReference type="Proteomes" id="UP001164746">
    <property type="component" value="Chromosome 4"/>
</dbReference>
<accession>A0ABY7E078</accession>
<dbReference type="Gene3D" id="1.20.1070.10">
    <property type="entry name" value="Rhodopsin 7-helix transmembrane proteins"/>
    <property type="match status" value="1"/>
</dbReference>
<feature type="non-terminal residue" evidence="11">
    <location>
        <position position="291"/>
    </location>
</feature>
<evidence type="ECO:0000256" key="9">
    <source>
        <dbReference type="SAM" id="Phobius"/>
    </source>
</evidence>
<reference evidence="11" key="1">
    <citation type="submission" date="2022-11" db="EMBL/GenBank/DDBJ databases">
        <title>Centuries of genome instability and evolution in soft-shell clam transmissible cancer (bioRxiv).</title>
        <authorList>
            <person name="Hart S.F.M."/>
            <person name="Yonemitsu M.A."/>
            <person name="Giersch R.M."/>
            <person name="Beal B.F."/>
            <person name="Arriagada G."/>
            <person name="Davis B.W."/>
            <person name="Ostrander E.A."/>
            <person name="Goff S.P."/>
            <person name="Metzger M.J."/>
        </authorList>
    </citation>
    <scope>NUCLEOTIDE SEQUENCE</scope>
    <source>
        <strain evidence="11">MELC-2E11</strain>
        <tissue evidence="11">Siphon/mantle</tissue>
    </source>
</reference>
<evidence type="ECO:0000256" key="3">
    <source>
        <dbReference type="ARBA" id="ARBA00022989"/>
    </source>
</evidence>
<feature type="domain" description="G-protein coupled receptors family 1 profile" evidence="10">
    <location>
        <begin position="20"/>
        <end position="261"/>
    </location>
</feature>
<keyword evidence="12" id="KW-1185">Reference proteome</keyword>
<evidence type="ECO:0000256" key="8">
    <source>
        <dbReference type="RuleBase" id="RU000688"/>
    </source>
</evidence>
<dbReference type="InterPro" id="IPR017452">
    <property type="entry name" value="GPCR_Rhodpsn_7TM"/>
</dbReference>
<name>A0ABY7E078_MYAAR</name>
<gene>
    <name evidence="11" type="ORF">MAR_009222</name>
</gene>
<comment type="similarity">
    <text evidence="8">Belongs to the G-protein coupled receptor 1 family.</text>
</comment>
<feature type="transmembrane region" description="Helical" evidence="9">
    <location>
        <begin position="79"/>
        <end position="100"/>
    </location>
</feature>
<evidence type="ECO:0000259" key="10">
    <source>
        <dbReference type="PROSITE" id="PS50262"/>
    </source>
</evidence>
<keyword evidence="3 9" id="KW-1133">Transmembrane helix</keyword>
<keyword evidence="4 8" id="KW-0297">G-protein coupled receptor</keyword>
<dbReference type="PRINTS" id="PR00237">
    <property type="entry name" value="GPCRRHODOPSN"/>
</dbReference>
<evidence type="ECO:0000256" key="2">
    <source>
        <dbReference type="ARBA" id="ARBA00022692"/>
    </source>
</evidence>
<evidence type="ECO:0000256" key="5">
    <source>
        <dbReference type="ARBA" id="ARBA00023136"/>
    </source>
</evidence>
<dbReference type="PROSITE" id="PS00237">
    <property type="entry name" value="G_PROTEIN_RECEP_F1_1"/>
    <property type="match status" value="1"/>
</dbReference>
<evidence type="ECO:0000256" key="7">
    <source>
        <dbReference type="ARBA" id="ARBA00023224"/>
    </source>
</evidence>